<dbReference type="FunFam" id="1.25.40.10:FF:000031">
    <property type="entry name" value="Pentatricopeptide repeat-containing protein mitochondrial"/>
    <property type="match status" value="1"/>
</dbReference>
<dbReference type="Gene3D" id="1.25.40.10">
    <property type="entry name" value="Tetratricopeptide repeat domain"/>
    <property type="match status" value="6"/>
</dbReference>
<dbReference type="InParanoid" id="A0A200Q6P2"/>
<evidence type="ECO:0000313" key="5">
    <source>
        <dbReference type="EMBL" id="OVA06125.1"/>
    </source>
</evidence>
<evidence type="ECO:0000256" key="2">
    <source>
        <dbReference type="PROSITE-ProRule" id="PRU00708"/>
    </source>
</evidence>
<dbReference type="OMA" id="SWVEIKH"/>
<feature type="repeat" description="PPR" evidence="2">
    <location>
        <begin position="77"/>
        <end position="107"/>
    </location>
</feature>
<dbReference type="STRING" id="56857.A0A200Q6P2"/>
<evidence type="ECO:0000313" key="6">
    <source>
        <dbReference type="Proteomes" id="UP000195402"/>
    </source>
</evidence>
<dbReference type="FunFam" id="1.25.40.10:FF:001790">
    <property type="entry name" value="Putative pentatricopeptide repeat-containing protein At2g01510"/>
    <property type="match status" value="1"/>
</dbReference>
<dbReference type="Proteomes" id="UP000195402">
    <property type="component" value="Unassembled WGS sequence"/>
</dbReference>
<dbReference type="FunFam" id="1.25.40.10:FF:000196">
    <property type="entry name" value="Pentatricopeptide repeat-containing protein At4g14850"/>
    <property type="match status" value="1"/>
</dbReference>
<keyword evidence="3" id="KW-0812">Transmembrane</keyword>
<dbReference type="InterPro" id="IPR032867">
    <property type="entry name" value="DYW_dom"/>
</dbReference>
<dbReference type="Pfam" id="PF20431">
    <property type="entry name" value="E_motif"/>
    <property type="match status" value="1"/>
</dbReference>
<dbReference type="InterPro" id="IPR002885">
    <property type="entry name" value="PPR_rpt"/>
</dbReference>
<reference evidence="5 6" key="1">
    <citation type="journal article" date="2017" name="Mol. Plant">
        <title>The Genome of Medicinal Plant Macleaya cordata Provides New Insights into Benzylisoquinoline Alkaloids Metabolism.</title>
        <authorList>
            <person name="Liu X."/>
            <person name="Liu Y."/>
            <person name="Huang P."/>
            <person name="Ma Y."/>
            <person name="Qing Z."/>
            <person name="Tang Q."/>
            <person name="Cao H."/>
            <person name="Cheng P."/>
            <person name="Zheng Y."/>
            <person name="Yuan Z."/>
            <person name="Zhou Y."/>
            <person name="Liu J."/>
            <person name="Tang Z."/>
            <person name="Zhuo Y."/>
            <person name="Zhang Y."/>
            <person name="Yu L."/>
            <person name="Huang J."/>
            <person name="Yang P."/>
            <person name="Peng Q."/>
            <person name="Zhang J."/>
            <person name="Jiang W."/>
            <person name="Zhang Z."/>
            <person name="Lin K."/>
            <person name="Ro D.K."/>
            <person name="Chen X."/>
            <person name="Xiong X."/>
            <person name="Shang Y."/>
            <person name="Huang S."/>
            <person name="Zeng J."/>
        </authorList>
    </citation>
    <scope>NUCLEOTIDE SEQUENCE [LARGE SCALE GENOMIC DNA]</scope>
    <source>
        <strain evidence="6">cv. BLH2017</strain>
        <tissue evidence="5">Root</tissue>
    </source>
</reference>
<proteinExistence type="predicted"/>
<dbReference type="InterPro" id="IPR011990">
    <property type="entry name" value="TPR-like_helical_dom_sf"/>
</dbReference>
<keyword evidence="1" id="KW-0677">Repeat</keyword>
<dbReference type="FunFam" id="1.25.40.10:FF:001404">
    <property type="entry name" value="Putative pentatricopeptide repeat-containing protein"/>
    <property type="match status" value="1"/>
</dbReference>
<dbReference type="FunFam" id="1.25.40.10:FF:000227">
    <property type="entry name" value="Pentatricopeptide repeat-containing protein At3g13880"/>
    <property type="match status" value="1"/>
</dbReference>
<keyword evidence="3" id="KW-0472">Membrane</keyword>
<dbReference type="EMBL" id="MVGT01002944">
    <property type="protein sequence ID" value="OVA06125.1"/>
    <property type="molecule type" value="Genomic_DNA"/>
</dbReference>
<gene>
    <name evidence="5" type="ORF">BVC80_1639g10</name>
</gene>
<organism evidence="5 6">
    <name type="scientific">Macleaya cordata</name>
    <name type="common">Five-seeded plume-poppy</name>
    <name type="synonym">Bocconia cordata</name>
    <dbReference type="NCBI Taxonomy" id="56857"/>
    <lineage>
        <taxon>Eukaryota</taxon>
        <taxon>Viridiplantae</taxon>
        <taxon>Streptophyta</taxon>
        <taxon>Embryophyta</taxon>
        <taxon>Tracheophyta</taxon>
        <taxon>Spermatophyta</taxon>
        <taxon>Magnoliopsida</taxon>
        <taxon>Ranunculales</taxon>
        <taxon>Papaveraceae</taxon>
        <taxon>Papaveroideae</taxon>
        <taxon>Macleaya</taxon>
    </lineage>
</organism>
<dbReference type="PANTHER" id="PTHR47926:SF475">
    <property type="entry name" value="DYW DOMAIN-CONTAINING PROTEIN"/>
    <property type="match status" value="1"/>
</dbReference>
<dbReference type="FunFam" id="1.25.40.10:FF:000958">
    <property type="entry name" value="Pentatricopeptide repeat-containing protein At4g39530"/>
    <property type="match status" value="1"/>
</dbReference>
<feature type="repeat" description="PPR" evidence="2">
    <location>
        <begin position="108"/>
        <end position="142"/>
    </location>
</feature>
<protein>
    <submittedName>
        <fullName evidence="5">Pentatricopeptide repeat</fullName>
    </submittedName>
</protein>
<evidence type="ECO:0000256" key="1">
    <source>
        <dbReference type="ARBA" id="ARBA00022737"/>
    </source>
</evidence>
<keyword evidence="6" id="KW-1185">Reference proteome</keyword>
<dbReference type="GO" id="GO:0009451">
    <property type="term" value="P:RNA modification"/>
    <property type="evidence" value="ECO:0007669"/>
    <property type="project" value="InterPro"/>
</dbReference>
<feature type="transmembrane region" description="Helical" evidence="3">
    <location>
        <begin position="880"/>
        <end position="901"/>
    </location>
</feature>
<comment type="caution">
    <text evidence="5">The sequence shown here is derived from an EMBL/GenBank/DDBJ whole genome shotgun (WGS) entry which is preliminary data.</text>
</comment>
<dbReference type="InterPro" id="IPR046848">
    <property type="entry name" value="E_motif"/>
</dbReference>
<feature type="repeat" description="PPR" evidence="2">
    <location>
        <begin position="649"/>
        <end position="683"/>
    </location>
</feature>
<feature type="repeat" description="PPR" evidence="2">
    <location>
        <begin position="209"/>
        <end position="243"/>
    </location>
</feature>
<keyword evidence="3" id="KW-1133">Transmembrane helix</keyword>
<feature type="repeat" description="PPR" evidence="2">
    <location>
        <begin position="411"/>
        <end position="445"/>
    </location>
</feature>
<evidence type="ECO:0000259" key="4">
    <source>
        <dbReference type="Pfam" id="PF14432"/>
    </source>
</evidence>
<dbReference type="InterPro" id="IPR046960">
    <property type="entry name" value="PPR_At4g14850-like_plant"/>
</dbReference>
<feature type="repeat" description="PPR" evidence="2">
    <location>
        <begin position="310"/>
        <end position="344"/>
    </location>
</feature>
<dbReference type="Pfam" id="PF01535">
    <property type="entry name" value="PPR"/>
    <property type="match status" value="4"/>
</dbReference>
<name>A0A200Q6P2_MACCD</name>
<accession>A0A200Q6P2</accession>
<dbReference type="OrthoDB" id="1882346at2759"/>
<feature type="repeat" description="PPR" evidence="2">
    <location>
        <begin position="512"/>
        <end position="546"/>
    </location>
</feature>
<evidence type="ECO:0000256" key="3">
    <source>
        <dbReference type="SAM" id="Phobius"/>
    </source>
</evidence>
<dbReference type="PANTHER" id="PTHR47926">
    <property type="entry name" value="PENTATRICOPEPTIDE REPEAT-CONTAINING PROTEIN"/>
    <property type="match status" value="1"/>
</dbReference>
<dbReference type="GO" id="GO:0003723">
    <property type="term" value="F:RNA binding"/>
    <property type="evidence" value="ECO:0007669"/>
    <property type="project" value="InterPro"/>
</dbReference>
<feature type="domain" description="DYW" evidence="4">
    <location>
        <begin position="727"/>
        <end position="804"/>
    </location>
</feature>
<dbReference type="Pfam" id="PF13041">
    <property type="entry name" value="PPR_2"/>
    <property type="match status" value="4"/>
</dbReference>
<sequence length="915" mass="103187">MKPLIRKNALLSFGSQTVSRSSKSYLTTRQNVPVDAQMIKTGFDPNICRSNSILGDFLKVGELFQARHVFDQMPHRNTVSTNTLISGYVKSGDLSGARDLFDRTVDRNTVTWTILMGGYSQFNQISEVFGLFSEMRKSGTDPDHITFVTLLSACNDPVTINQETQIHALVLKMGYQSSILLCNTLVDSYCKSHCLDSASRLFDEMVERDCVTFNAMITGYSKDGFNEKSVKLFVEMQNSGFKPSEFTFAAVVCACVGLNDLKVGQQIHGFVVKTNFVWNVFTSNALLDFYSKQDRVVDAKKLFDEMPELDGVSYNVIITGYAWNGQYKESLDLFQELQYTGFDRKQFPFATLLSIAATLLDLEMGRQVHAQVVRTSAESEVEVKNSMIDMYAKCGSLKEAKMIFGNQLNRNTVSWTAMISSYVQKGLHEEAFKLFFDMRKADVNIDQATLASILRASANLASLELGKQLHSFIIRSGFMSNVFAGSALLDMYANCGSIEDATQTFNEMPDRNIVSWNAMIAAYAQNGDGEATIRSFKEMEQSGLQPDSVTFLSILSACSHCWLVQEGLQYFDSMTRIYKLDPMRKHYACVVDILGRSGSFDKVEKVMAEMPFEPDDIMLTSVLNSCKIHGNQELAEKVADRLFNMELRDAGPYVMMSNIYSEAGNWDAAANIKKSMKDRGVKKVPAHSWVEINQKIHEFSSNDQMHPQMDEIKRKLKSLAEQMRKEGYRPDTSCALHNEEEDIKVESLMYHSERLAIAFALISKPPGSPILVMKNLRACKDCHAAIKVISKIEKREITVRDSSRPFLRTRGVRSEEMSKAKFTGLLEELFLLFMMDWKSGRNHPLSNVPKEILRGDALAPKPHVLAPNYAPTLPLRRPGFILGLLNMIFLALLLWVLDWLLEIVQVPIEEENHSN</sequence>
<dbReference type="Pfam" id="PF14432">
    <property type="entry name" value="DYW_deaminase"/>
    <property type="match status" value="1"/>
</dbReference>
<dbReference type="PROSITE" id="PS51375">
    <property type="entry name" value="PPR"/>
    <property type="match status" value="9"/>
</dbReference>
<dbReference type="AlphaFoldDB" id="A0A200Q6P2"/>
<feature type="repeat" description="PPR" evidence="2">
    <location>
        <begin position="178"/>
        <end position="208"/>
    </location>
</feature>
<feature type="repeat" description="PPR" evidence="2">
    <location>
        <begin position="279"/>
        <end position="309"/>
    </location>
</feature>
<dbReference type="NCBIfam" id="TIGR00756">
    <property type="entry name" value="PPR"/>
    <property type="match status" value="7"/>
</dbReference>
<dbReference type="GO" id="GO:0008270">
    <property type="term" value="F:zinc ion binding"/>
    <property type="evidence" value="ECO:0007669"/>
    <property type="project" value="InterPro"/>
</dbReference>